<organism evidence="2 3">
    <name type="scientific">Micromonospora sonneratiae</name>
    <dbReference type="NCBI Taxonomy" id="1184706"/>
    <lineage>
        <taxon>Bacteria</taxon>
        <taxon>Bacillati</taxon>
        <taxon>Actinomycetota</taxon>
        <taxon>Actinomycetes</taxon>
        <taxon>Micromonosporales</taxon>
        <taxon>Micromonosporaceae</taxon>
        <taxon>Micromonospora</taxon>
    </lineage>
</organism>
<dbReference type="Proteomes" id="UP001597260">
    <property type="component" value="Unassembled WGS sequence"/>
</dbReference>
<evidence type="ECO:0000256" key="1">
    <source>
        <dbReference type="SAM" id="SignalP"/>
    </source>
</evidence>
<evidence type="ECO:0000313" key="3">
    <source>
        <dbReference type="Proteomes" id="UP001597260"/>
    </source>
</evidence>
<comment type="caution">
    <text evidence="2">The sequence shown here is derived from an EMBL/GenBank/DDBJ whole genome shotgun (WGS) entry which is preliminary data.</text>
</comment>
<evidence type="ECO:0008006" key="4">
    <source>
        <dbReference type="Google" id="ProtNLM"/>
    </source>
</evidence>
<feature type="chain" id="PRO_5047305292" description="Secreted protein" evidence="1">
    <location>
        <begin position="29"/>
        <end position="439"/>
    </location>
</feature>
<feature type="signal peptide" evidence="1">
    <location>
        <begin position="1"/>
        <end position="28"/>
    </location>
</feature>
<gene>
    <name evidence="2" type="ORF">ACFQ4H_11565</name>
</gene>
<reference evidence="3" key="1">
    <citation type="journal article" date="2019" name="Int. J. Syst. Evol. Microbiol.">
        <title>The Global Catalogue of Microorganisms (GCM) 10K type strain sequencing project: providing services to taxonomists for standard genome sequencing and annotation.</title>
        <authorList>
            <consortium name="The Broad Institute Genomics Platform"/>
            <consortium name="The Broad Institute Genome Sequencing Center for Infectious Disease"/>
            <person name="Wu L."/>
            <person name="Ma J."/>
        </authorList>
    </citation>
    <scope>NUCLEOTIDE SEQUENCE [LARGE SCALE GENOMIC DNA]</scope>
    <source>
        <strain evidence="3">JCM 31037</strain>
    </source>
</reference>
<sequence length="439" mass="47354">MRKRFTLACLTALTVAASTALVSTPASAAPATLNPANFTLDQDFSLYNNALAQLDTALTGQKRSVSQVMAAANRTRGALCNQPVWQPLKNRSGADTIGFCWQTGDDDTPEWYPQGLATSRESAANGHFDGHQLVASAWYHKGVGVTSPDGRCPRDPEVPLSSRLPVKGVRISLVDWDADFANTYRHLLLVEPYVDSAGKANYRPLLTGGGESLHAGGIAWYGQYLYVMDTSGGLRVFDFSRIYSVATDSATAVGRQANGTYQAFNYAYVMPQVGRVSSKTGGLRFSFGTVDRGPAAAAKALVVAEYAADSTTAATKSRLVRFPFGADSRLQTGADGRTVTAVAAYNTGYQQMQGVAAYDGIYWFASSNGCRGGTVADHYGTLRHWNSKTGRTAAYTWAFGPEDLSYWHDPTEGVADYLWTQTEYLGNRVVVAVPQADWD</sequence>
<evidence type="ECO:0000313" key="2">
    <source>
        <dbReference type="EMBL" id="MFD1321726.1"/>
    </source>
</evidence>
<proteinExistence type="predicted"/>
<dbReference type="RefSeq" id="WP_377569974.1">
    <property type="nucleotide sequence ID" value="NZ_JBHTMP010000014.1"/>
</dbReference>
<protein>
    <recommendedName>
        <fullName evidence="4">Secreted protein</fullName>
    </recommendedName>
</protein>
<dbReference type="EMBL" id="JBHTMP010000014">
    <property type="protein sequence ID" value="MFD1321726.1"/>
    <property type="molecule type" value="Genomic_DNA"/>
</dbReference>
<keyword evidence="1" id="KW-0732">Signal</keyword>
<keyword evidence="3" id="KW-1185">Reference proteome</keyword>
<accession>A0ABW3YDI1</accession>
<name>A0ABW3YDI1_9ACTN</name>